<feature type="region of interest" description="Disordered" evidence="1">
    <location>
        <begin position="1"/>
        <end position="20"/>
    </location>
</feature>
<dbReference type="AlphaFoldDB" id="A0A1B8HBK9"/>
<sequence length="93" mass="11028">MRSKAIRRHHEKRLKSKRSKYCNAGRATKRNIGMCYRTPALCGCWMCGNHRKVFGMSIKEVRDRQRFIDTELVIAETERFRVLKKPRPVDDGF</sequence>
<accession>A0A1B8HBK9</accession>
<organism evidence="2 3">
    <name type="scientific">Morganella psychrotolerans</name>
    <dbReference type="NCBI Taxonomy" id="368603"/>
    <lineage>
        <taxon>Bacteria</taxon>
        <taxon>Pseudomonadati</taxon>
        <taxon>Pseudomonadota</taxon>
        <taxon>Gammaproteobacteria</taxon>
        <taxon>Enterobacterales</taxon>
        <taxon>Morganellaceae</taxon>
        <taxon>Morganella</taxon>
    </lineage>
</organism>
<evidence type="ECO:0000256" key="1">
    <source>
        <dbReference type="SAM" id="MobiDB-lite"/>
    </source>
</evidence>
<dbReference type="Proteomes" id="UP000092377">
    <property type="component" value="Unassembled WGS sequence"/>
</dbReference>
<evidence type="ECO:0000313" key="2">
    <source>
        <dbReference type="EMBL" id="OBU06457.1"/>
    </source>
</evidence>
<reference evidence="3" key="1">
    <citation type="submission" date="2016-06" db="EMBL/GenBank/DDBJ databases">
        <authorList>
            <person name="Butler K."/>
        </authorList>
    </citation>
    <scope>NUCLEOTIDE SEQUENCE [LARGE SCALE GENOMIC DNA]</scope>
    <source>
        <strain evidence="3">GCSL-Mp20</strain>
    </source>
</reference>
<gene>
    <name evidence="2" type="ORF">AYY18_20000</name>
</gene>
<dbReference type="RefSeq" id="WP_067403357.1">
    <property type="nucleotide sequence ID" value="NZ_LZEY01000032.1"/>
</dbReference>
<name>A0A1B8HBK9_9GAMM</name>
<proteinExistence type="predicted"/>
<protein>
    <submittedName>
        <fullName evidence="2">Uncharacterized protein</fullName>
    </submittedName>
</protein>
<keyword evidence="3" id="KW-1185">Reference proteome</keyword>
<comment type="caution">
    <text evidence="2">The sequence shown here is derived from an EMBL/GenBank/DDBJ whole genome shotgun (WGS) entry which is preliminary data.</text>
</comment>
<dbReference type="EMBL" id="LZEY01000032">
    <property type="protein sequence ID" value="OBU06457.1"/>
    <property type="molecule type" value="Genomic_DNA"/>
</dbReference>
<evidence type="ECO:0000313" key="3">
    <source>
        <dbReference type="Proteomes" id="UP000092377"/>
    </source>
</evidence>